<gene>
    <name evidence="2" type="ORF">NIDE3133</name>
</gene>
<dbReference type="EMBL" id="FP929003">
    <property type="protein sequence ID" value="CBK42827.1"/>
    <property type="molecule type" value="Genomic_DNA"/>
</dbReference>
<name>D8PHU0_9BACT</name>
<dbReference type="AlphaFoldDB" id="D8PHU0"/>
<evidence type="ECO:0000313" key="2">
    <source>
        <dbReference type="EMBL" id="CBK42827.1"/>
    </source>
</evidence>
<protein>
    <submittedName>
        <fullName evidence="2">Uncharacterized protein</fullName>
    </submittedName>
</protein>
<dbReference type="Proteomes" id="UP000001660">
    <property type="component" value="Chromosome"/>
</dbReference>
<evidence type="ECO:0000256" key="1">
    <source>
        <dbReference type="SAM" id="Phobius"/>
    </source>
</evidence>
<keyword evidence="3" id="KW-1185">Reference proteome</keyword>
<feature type="transmembrane region" description="Helical" evidence="1">
    <location>
        <begin position="34"/>
        <end position="56"/>
    </location>
</feature>
<organism evidence="2 3">
    <name type="scientific">Nitrospira defluvii</name>
    <dbReference type="NCBI Taxonomy" id="330214"/>
    <lineage>
        <taxon>Bacteria</taxon>
        <taxon>Pseudomonadati</taxon>
        <taxon>Nitrospirota</taxon>
        <taxon>Nitrospiria</taxon>
        <taxon>Nitrospirales</taxon>
        <taxon>Nitrospiraceae</taxon>
        <taxon>Nitrospira</taxon>
    </lineage>
</organism>
<proteinExistence type="predicted"/>
<dbReference type="eggNOG" id="ENOG502ZBER">
    <property type="taxonomic scope" value="Bacteria"/>
</dbReference>
<keyword evidence="1" id="KW-1133">Transmembrane helix</keyword>
<keyword evidence="1" id="KW-0472">Membrane</keyword>
<sequence>MVFRQVSPPSRSAPSVVPPRADVSCNGLRSFRRYCSAAALLILCVMSVGCLSPIALHQAVLEYDRAVGRVEAEMLLLNIARSRHFLPQHFTGVSSVAATFEFQANAGLTKTFALPGPDSLGLTLGGSIAERPTMTIVPIQGEEFTSRILTPFDESRVTFMFQQGVEPAIILRLMASGIQASGYGESAFYRNMPYFEDEYREFRRRVMHLSALNLERELQVTPLIFEQSVSLPLSARSGSGDLVRGLDKILDAMERGYAIGGVSDEPSITVRRRVTGRTVITNYDPMQLPNEERRLLHEEAQRYPRNYILIDIRPDGPGGEYPLHGFLVIRSFNKIMRFLANGIAADREFPVNPDDRTGEVALNPVQTMNIVETDSRPDDAAFAVKFENRWYSIAKASREDRTLDPWNLGTFRVLAQLYQMTVTDISKTPTPAITIAK</sequence>
<keyword evidence="1" id="KW-0812">Transmembrane</keyword>
<evidence type="ECO:0000313" key="3">
    <source>
        <dbReference type="Proteomes" id="UP000001660"/>
    </source>
</evidence>
<reference evidence="2 3" key="1">
    <citation type="journal article" date="2010" name="Proc. Natl. Acad. Sci. U.S.A.">
        <title>A Nitrospira metagenome illuminates the physiology and evolution of globally important nitrite-oxidizing bacteria.</title>
        <authorList>
            <person name="Lucker S."/>
            <person name="Wagner M."/>
            <person name="Maixner F."/>
            <person name="Pelletier E."/>
            <person name="Koch H."/>
            <person name="Vacherie B."/>
            <person name="Rattei T."/>
            <person name="Sinninghe Damste J."/>
            <person name="Spieck E."/>
            <person name="Le Paslier D."/>
            <person name="Daims H."/>
        </authorList>
    </citation>
    <scope>NUCLEOTIDE SEQUENCE [LARGE SCALE GENOMIC DNA]</scope>
</reference>
<dbReference type="HOGENOM" id="CLU_682976_0_0_0"/>
<accession>D8PHU0</accession>
<dbReference type="KEGG" id="nde:NIDE3133"/>
<dbReference type="STRING" id="330214.NIDE3133"/>